<dbReference type="PROSITE" id="PS50056">
    <property type="entry name" value="TYR_PHOSPHATASE_2"/>
    <property type="match status" value="1"/>
</dbReference>
<keyword evidence="4" id="KW-0904">Protein phosphatase</keyword>
<feature type="non-terminal residue" evidence="5">
    <location>
        <position position="1"/>
    </location>
</feature>
<dbReference type="SMART" id="SM00195">
    <property type="entry name" value="DSPc"/>
    <property type="match status" value="1"/>
</dbReference>
<reference evidence="5" key="1">
    <citation type="journal article" date="2013" name="Genome Biol.">
        <title>Draft genome of the mountain pine beetle, Dendroctonus ponderosae Hopkins, a major forest pest.</title>
        <authorList>
            <person name="Keeling C.I."/>
            <person name="Yuen M.M."/>
            <person name="Liao N.Y."/>
            <person name="Docking T.R."/>
            <person name="Chan S.K."/>
            <person name="Taylor G.A."/>
            <person name="Palmquist D.L."/>
            <person name="Jackman S.D."/>
            <person name="Nguyen A."/>
            <person name="Li M."/>
            <person name="Henderson H."/>
            <person name="Janes J.K."/>
            <person name="Zhao Y."/>
            <person name="Pandoh P."/>
            <person name="Moore R."/>
            <person name="Sperling F.A."/>
            <person name="Huber D.P."/>
            <person name="Birol I."/>
            <person name="Jones S.J."/>
            <person name="Bohlmann J."/>
        </authorList>
    </citation>
    <scope>NUCLEOTIDE SEQUENCE</scope>
</reference>
<organism evidence="5">
    <name type="scientific">Dendroctonus ponderosae</name>
    <name type="common">Mountain pine beetle</name>
    <dbReference type="NCBI Taxonomy" id="77166"/>
    <lineage>
        <taxon>Eukaryota</taxon>
        <taxon>Metazoa</taxon>
        <taxon>Ecdysozoa</taxon>
        <taxon>Arthropoda</taxon>
        <taxon>Hexapoda</taxon>
        <taxon>Insecta</taxon>
        <taxon>Pterygota</taxon>
        <taxon>Neoptera</taxon>
        <taxon>Endopterygota</taxon>
        <taxon>Coleoptera</taxon>
        <taxon>Polyphaga</taxon>
        <taxon>Cucujiformia</taxon>
        <taxon>Curculionidae</taxon>
        <taxon>Scolytinae</taxon>
        <taxon>Dendroctonus</taxon>
    </lineage>
</organism>
<dbReference type="GO" id="GO:0033550">
    <property type="term" value="F:MAP kinase tyrosine phosphatase activity"/>
    <property type="evidence" value="ECO:0007669"/>
    <property type="project" value="TreeGrafter"/>
</dbReference>
<dbReference type="PROSITE" id="PS50054">
    <property type="entry name" value="TYR_PHOSPHATASE_DUAL"/>
    <property type="match status" value="1"/>
</dbReference>
<accession>N6T8T1</accession>
<evidence type="ECO:0000256" key="3">
    <source>
        <dbReference type="ARBA" id="ARBA00022801"/>
    </source>
</evidence>
<name>N6T8T1_DENPD</name>
<dbReference type="Pfam" id="PF00782">
    <property type="entry name" value="DSPc"/>
    <property type="match status" value="1"/>
</dbReference>
<dbReference type="SUPFAM" id="SSF52799">
    <property type="entry name" value="(Phosphotyrosine protein) phosphatases II"/>
    <property type="match status" value="1"/>
</dbReference>
<dbReference type="GO" id="GO:0008330">
    <property type="term" value="F:protein tyrosine/threonine phosphatase activity"/>
    <property type="evidence" value="ECO:0007669"/>
    <property type="project" value="TreeGrafter"/>
</dbReference>
<dbReference type="GO" id="GO:0043409">
    <property type="term" value="P:negative regulation of MAPK cascade"/>
    <property type="evidence" value="ECO:0007669"/>
    <property type="project" value="TreeGrafter"/>
</dbReference>
<dbReference type="EC" id="3.1.3.48" evidence="2"/>
<dbReference type="AlphaFoldDB" id="N6T8T1"/>
<dbReference type="HOGENOM" id="CLU_2239305_0_0_1"/>
<evidence type="ECO:0000313" key="5">
    <source>
        <dbReference type="EMBL" id="ENN74108.1"/>
    </source>
</evidence>
<dbReference type="PANTHER" id="PTHR10159">
    <property type="entry name" value="DUAL SPECIFICITY PROTEIN PHOSPHATASE"/>
    <property type="match status" value="1"/>
</dbReference>
<dbReference type="GO" id="GO:0017017">
    <property type="term" value="F:MAP kinase tyrosine/serine/threonine phosphatase activity"/>
    <property type="evidence" value="ECO:0007669"/>
    <property type="project" value="TreeGrafter"/>
</dbReference>
<gene>
    <name evidence="5" type="ORF">YQE_09081</name>
</gene>
<keyword evidence="3" id="KW-0378">Hydrolase</keyword>
<dbReference type="InterPro" id="IPR000340">
    <property type="entry name" value="Dual-sp_phosphatase_cat-dom"/>
</dbReference>
<dbReference type="InterPro" id="IPR020422">
    <property type="entry name" value="TYR_PHOSPHATASE_DUAL_dom"/>
</dbReference>
<evidence type="ECO:0000256" key="2">
    <source>
        <dbReference type="ARBA" id="ARBA00013064"/>
    </source>
</evidence>
<dbReference type="InterPro" id="IPR016130">
    <property type="entry name" value="Tyr_Pase_AS"/>
</dbReference>
<evidence type="ECO:0000256" key="1">
    <source>
        <dbReference type="ARBA" id="ARBA00008601"/>
    </source>
</evidence>
<dbReference type="GO" id="GO:0005829">
    <property type="term" value="C:cytosol"/>
    <property type="evidence" value="ECO:0007669"/>
    <property type="project" value="TreeGrafter"/>
</dbReference>
<dbReference type="OrthoDB" id="426001at2759"/>
<proteinExistence type="inferred from homology"/>
<dbReference type="PANTHER" id="PTHR10159:SF528">
    <property type="entry name" value="PUCKERED, ISOFORM A"/>
    <property type="match status" value="1"/>
</dbReference>
<sequence length="105" mass="12072">MSNKWFLISEQARLNGSRVLVHCQAGISRSATIAIAYIMKYKQMSMWEAYKKVKEVRPIISPNLNFMGQLLELEQSLRTDNNTNNNLQCRWSQQSTDEVTQGCSV</sequence>
<dbReference type="OMA" id="IAYLMSH"/>
<dbReference type="Gene3D" id="3.90.190.10">
    <property type="entry name" value="Protein tyrosine phosphatase superfamily"/>
    <property type="match status" value="1"/>
</dbReference>
<dbReference type="InterPro" id="IPR029021">
    <property type="entry name" value="Prot-tyrosine_phosphatase-like"/>
</dbReference>
<dbReference type="InterPro" id="IPR000387">
    <property type="entry name" value="Tyr_Pase_dom"/>
</dbReference>
<comment type="similarity">
    <text evidence="1">Belongs to the protein-tyrosine phosphatase family. Non-receptor class dual specificity subfamily.</text>
</comment>
<protein>
    <recommendedName>
        <fullName evidence="2">protein-tyrosine-phosphatase</fullName>
        <ecNumber evidence="2">3.1.3.48</ecNumber>
    </recommendedName>
</protein>
<dbReference type="PROSITE" id="PS00383">
    <property type="entry name" value="TYR_PHOSPHATASE_1"/>
    <property type="match status" value="1"/>
</dbReference>
<dbReference type="EMBL" id="KB741077">
    <property type="protein sequence ID" value="ENN74108.1"/>
    <property type="molecule type" value="Genomic_DNA"/>
</dbReference>
<evidence type="ECO:0000256" key="4">
    <source>
        <dbReference type="ARBA" id="ARBA00022912"/>
    </source>
</evidence>